<reference evidence="14" key="1">
    <citation type="submission" date="2022-11" db="UniProtKB">
        <authorList>
            <consortium name="WormBaseParasite"/>
        </authorList>
    </citation>
    <scope>IDENTIFICATION</scope>
</reference>
<feature type="transmembrane region" description="Helical" evidence="12">
    <location>
        <begin position="218"/>
        <end position="241"/>
    </location>
</feature>
<comment type="subcellular location">
    <subcellularLocation>
        <location evidence="1">Cell junction</location>
        <location evidence="1">Gap junction</location>
    </subcellularLocation>
    <subcellularLocation>
        <location evidence="2 12">Cell membrane</location>
        <topology evidence="2 12">Multi-pass membrane protein</topology>
    </subcellularLocation>
</comment>
<dbReference type="GO" id="GO:0005921">
    <property type="term" value="C:gap junction"/>
    <property type="evidence" value="ECO:0007669"/>
    <property type="project" value="UniProtKB-SubCell"/>
</dbReference>
<evidence type="ECO:0000256" key="5">
    <source>
        <dbReference type="ARBA" id="ARBA00022692"/>
    </source>
</evidence>
<accession>A0A914DJV6</accession>
<evidence type="ECO:0000256" key="4">
    <source>
        <dbReference type="ARBA" id="ARBA00022475"/>
    </source>
</evidence>
<dbReference type="Pfam" id="PF00876">
    <property type="entry name" value="Innexin"/>
    <property type="match status" value="1"/>
</dbReference>
<keyword evidence="7" id="KW-0965">Cell junction</keyword>
<comment type="caution">
    <text evidence="12">Lacks conserved residue(s) required for the propagation of feature annotation.</text>
</comment>
<dbReference type="WBParaSite" id="ACRNAN_scaffold2675.g29430.t1">
    <property type="protein sequence ID" value="ACRNAN_scaffold2675.g29430.t1"/>
    <property type="gene ID" value="ACRNAN_scaffold2675.g29430"/>
</dbReference>
<evidence type="ECO:0000313" key="13">
    <source>
        <dbReference type="Proteomes" id="UP000887540"/>
    </source>
</evidence>
<dbReference type="GO" id="GO:0005243">
    <property type="term" value="F:gap junction channel activity"/>
    <property type="evidence" value="ECO:0007669"/>
    <property type="project" value="TreeGrafter"/>
</dbReference>
<evidence type="ECO:0000256" key="6">
    <source>
        <dbReference type="ARBA" id="ARBA00022868"/>
    </source>
</evidence>
<dbReference type="PANTHER" id="PTHR11893:SF6">
    <property type="entry name" value="INNEXIN-16"/>
    <property type="match status" value="1"/>
</dbReference>
<evidence type="ECO:0000256" key="2">
    <source>
        <dbReference type="ARBA" id="ARBA00004651"/>
    </source>
</evidence>
<dbReference type="GO" id="GO:0034220">
    <property type="term" value="P:monoatomic ion transmembrane transport"/>
    <property type="evidence" value="ECO:0007669"/>
    <property type="project" value="UniProtKB-KW"/>
</dbReference>
<evidence type="ECO:0000256" key="7">
    <source>
        <dbReference type="ARBA" id="ARBA00022949"/>
    </source>
</evidence>
<comment type="function">
    <text evidence="12">Structural component of the gap junctions.</text>
</comment>
<feature type="transmembrane region" description="Helical" evidence="12">
    <location>
        <begin position="122"/>
        <end position="141"/>
    </location>
</feature>
<dbReference type="AlphaFoldDB" id="A0A914DJV6"/>
<dbReference type="PRINTS" id="PR01262">
    <property type="entry name" value="INNEXIN"/>
</dbReference>
<evidence type="ECO:0000256" key="3">
    <source>
        <dbReference type="ARBA" id="ARBA00022448"/>
    </source>
</evidence>
<dbReference type="GO" id="GO:0005886">
    <property type="term" value="C:plasma membrane"/>
    <property type="evidence" value="ECO:0007669"/>
    <property type="project" value="UniProtKB-SubCell"/>
</dbReference>
<evidence type="ECO:0000256" key="1">
    <source>
        <dbReference type="ARBA" id="ARBA00004610"/>
    </source>
</evidence>
<name>A0A914DJV6_9BILA</name>
<keyword evidence="9 12" id="KW-0406">Ion transport</keyword>
<keyword evidence="5 12" id="KW-0812">Transmembrane</keyword>
<evidence type="ECO:0000313" key="14">
    <source>
        <dbReference type="WBParaSite" id="ACRNAN_scaffold2675.g29430.t1"/>
    </source>
</evidence>
<dbReference type="PROSITE" id="PS51013">
    <property type="entry name" value="PANNEXIN"/>
    <property type="match status" value="1"/>
</dbReference>
<evidence type="ECO:0000256" key="10">
    <source>
        <dbReference type="ARBA" id="ARBA00023136"/>
    </source>
</evidence>
<keyword evidence="10 12" id="KW-0472">Membrane</keyword>
<keyword evidence="13" id="KW-1185">Reference proteome</keyword>
<evidence type="ECO:0000256" key="9">
    <source>
        <dbReference type="ARBA" id="ARBA00023065"/>
    </source>
</evidence>
<evidence type="ECO:0000256" key="11">
    <source>
        <dbReference type="ARBA" id="ARBA00023303"/>
    </source>
</evidence>
<proteinExistence type="inferred from homology"/>
<keyword evidence="4" id="KW-1003">Cell membrane</keyword>
<sequence>MLVRVWVIDCAEFEIKVTKKRKLKTMDSKIQAFISKVKSDHDDDSIDRANYLRTVYILGFFSIVTFAKTWATAPLQCWIPAEYAGEWIAYVKTYCFIENTYWLNDTTAPMNSNWEARRENELIYYQWLPYIFALMMFVAYFPKLAFKMLYSQSDVKVTDILRLASTEKKKKEEKELTKIREQVYTKFIDLIQLPWELVDNKDKNVALKLAMNWYLTSIYLLMKFLFVLSILAQFAIMQIALQTPDVFWGITLIKDVINGRGWRANGLFPRV</sequence>
<keyword evidence="8 12" id="KW-1133">Transmembrane helix</keyword>
<evidence type="ECO:0000256" key="12">
    <source>
        <dbReference type="RuleBase" id="RU010713"/>
    </source>
</evidence>
<dbReference type="InterPro" id="IPR000990">
    <property type="entry name" value="Innexin"/>
</dbReference>
<dbReference type="PANTHER" id="PTHR11893">
    <property type="entry name" value="INNEXIN"/>
    <property type="match status" value="1"/>
</dbReference>
<gene>
    <name evidence="12" type="primary">inx</name>
</gene>
<keyword evidence="11 12" id="KW-0407">Ion channel</keyword>
<keyword evidence="6" id="KW-0303">Gap junction</keyword>
<evidence type="ECO:0000256" key="8">
    <source>
        <dbReference type="ARBA" id="ARBA00022989"/>
    </source>
</evidence>
<dbReference type="Proteomes" id="UP000887540">
    <property type="component" value="Unplaced"/>
</dbReference>
<protein>
    <recommendedName>
        <fullName evidence="12">Innexin</fullName>
    </recommendedName>
</protein>
<keyword evidence="3 12" id="KW-0813">Transport</keyword>
<organism evidence="13 14">
    <name type="scientific">Acrobeloides nanus</name>
    <dbReference type="NCBI Taxonomy" id="290746"/>
    <lineage>
        <taxon>Eukaryota</taxon>
        <taxon>Metazoa</taxon>
        <taxon>Ecdysozoa</taxon>
        <taxon>Nematoda</taxon>
        <taxon>Chromadorea</taxon>
        <taxon>Rhabditida</taxon>
        <taxon>Tylenchina</taxon>
        <taxon>Cephalobomorpha</taxon>
        <taxon>Cephaloboidea</taxon>
        <taxon>Cephalobidae</taxon>
        <taxon>Acrobeloides</taxon>
    </lineage>
</organism>
<feature type="transmembrane region" description="Helical" evidence="12">
    <location>
        <begin position="55"/>
        <end position="73"/>
    </location>
</feature>
<comment type="similarity">
    <text evidence="12">Belongs to the pannexin family.</text>
</comment>